<dbReference type="PANTHER" id="PTHR30231:SF4">
    <property type="entry name" value="PROTEIN NEN2"/>
    <property type="match status" value="1"/>
</dbReference>
<dbReference type="GO" id="GO:0003676">
    <property type="term" value="F:nucleic acid binding"/>
    <property type="evidence" value="ECO:0007669"/>
    <property type="project" value="InterPro"/>
</dbReference>
<dbReference type="PANTHER" id="PTHR30231">
    <property type="entry name" value="DNA POLYMERASE III SUBUNIT EPSILON"/>
    <property type="match status" value="1"/>
</dbReference>
<dbReference type="GO" id="GO:0008408">
    <property type="term" value="F:3'-5' exonuclease activity"/>
    <property type="evidence" value="ECO:0007669"/>
    <property type="project" value="TreeGrafter"/>
</dbReference>
<keyword evidence="1" id="KW-0540">Nuclease</keyword>
<name>A0A0F9DXX4_9ZZZZ</name>
<evidence type="ECO:0000256" key="2">
    <source>
        <dbReference type="ARBA" id="ARBA00022801"/>
    </source>
</evidence>
<accession>A0A0F9DXX4</accession>
<dbReference type="EMBL" id="LAZR01037311">
    <property type="protein sequence ID" value="KKL22541.1"/>
    <property type="molecule type" value="Genomic_DNA"/>
</dbReference>
<gene>
    <name evidence="5" type="ORF">LCGC14_2434390</name>
</gene>
<feature type="domain" description="Exonuclease" evidence="4">
    <location>
        <begin position="9"/>
        <end position="173"/>
    </location>
</feature>
<dbReference type="CDD" id="cd06127">
    <property type="entry name" value="DEDDh"/>
    <property type="match status" value="1"/>
</dbReference>
<comment type="caution">
    <text evidence="5">The sequence shown here is derived from an EMBL/GenBank/DDBJ whole genome shotgun (WGS) entry which is preliminary data.</text>
</comment>
<keyword evidence="2" id="KW-0378">Hydrolase</keyword>
<evidence type="ECO:0000313" key="5">
    <source>
        <dbReference type="EMBL" id="KKL22541.1"/>
    </source>
</evidence>
<dbReference type="InterPro" id="IPR036397">
    <property type="entry name" value="RNaseH_sf"/>
</dbReference>
<dbReference type="InterPro" id="IPR012337">
    <property type="entry name" value="RNaseH-like_sf"/>
</dbReference>
<protein>
    <recommendedName>
        <fullName evidence="4">Exonuclease domain-containing protein</fullName>
    </recommendedName>
</protein>
<proteinExistence type="predicted"/>
<dbReference type="InterPro" id="IPR013520">
    <property type="entry name" value="Ribonucl_H"/>
</dbReference>
<dbReference type="GO" id="GO:0005829">
    <property type="term" value="C:cytosol"/>
    <property type="evidence" value="ECO:0007669"/>
    <property type="project" value="TreeGrafter"/>
</dbReference>
<evidence type="ECO:0000256" key="1">
    <source>
        <dbReference type="ARBA" id="ARBA00022722"/>
    </source>
</evidence>
<organism evidence="5">
    <name type="scientific">marine sediment metagenome</name>
    <dbReference type="NCBI Taxonomy" id="412755"/>
    <lineage>
        <taxon>unclassified sequences</taxon>
        <taxon>metagenomes</taxon>
        <taxon>ecological metagenomes</taxon>
    </lineage>
</organism>
<dbReference type="AlphaFoldDB" id="A0A0F9DXX4"/>
<dbReference type="SUPFAM" id="SSF53098">
    <property type="entry name" value="Ribonuclease H-like"/>
    <property type="match status" value="1"/>
</dbReference>
<dbReference type="Pfam" id="PF00929">
    <property type="entry name" value="RNase_T"/>
    <property type="match status" value="1"/>
</dbReference>
<evidence type="ECO:0000259" key="4">
    <source>
        <dbReference type="SMART" id="SM00479"/>
    </source>
</evidence>
<sequence>MTDLLTPDNIRCFDLETTGTDTDTAEIVEIAITDLNGAALLETLVRPVASIPADVVAVHGITNEMVADALPFQSIAENVQRLLEDAILVTYCGRSFDAVIVDRELRSAGQAGLDLDNTQEIDLYQVWKELEPRTLAGALVRYGVAVPDAVHRALADTALLPLLLQSMRDVHGTTTEEMMAITRPATEVDRSGKLRRAEDGQVVFAFGKHEGVPVRSKPDYCEWMLGRDFASDTKRALRAILRGS</sequence>
<reference evidence="5" key="1">
    <citation type="journal article" date="2015" name="Nature">
        <title>Complex archaea that bridge the gap between prokaryotes and eukaryotes.</title>
        <authorList>
            <person name="Spang A."/>
            <person name="Saw J.H."/>
            <person name="Jorgensen S.L."/>
            <person name="Zaremba-Niedzwiedzka K."/>
            <person name="Martijn J."/>
            <person name="Lind A.E."/>
            <person name="van Eijk R."/>
            <person name="Schleper C."/>
            <person name="Guy L."/>
            <person name="Ettema T.J."/>
        </authorList>
    </citation>
    <scope>NUCLEOTIDE SEQUENCE</scope>
</reference>
<dbReference type="Gene3D" id="3.30.420.10">
    <property type="entry name" value="Ribonuclease H-like superfamily/Ribonuclease H"/>
    <property type="match status" value="1"/>
</dbReference>
<dbReference type="SMART" id="SM00479">
    <property type="entry name" value="EXOIII"/>
    <property type="match status" value="1"/>
</dbReference>
<keyword evidence="3" id="KW-0269">Exonuclease</keyword>
<evidence type="ECO:0000256" key="3">
    <source>
        <dbReference type="ARBA" id="ARBA00022839"/>
    </source>
</evidence>